<evidence type="ECO:0008006" key="12">
    <source>
        <dbReference type="Google" id="ProtNLM"/>
    </source>
</evidence>
<feature type="transmembrane region" description="Helical" evidence="6">
    <location>
        <begin position="706"/>
        <end position="724"/>
    </location>
</feature>
<feature type="transmembrane region" description="Helical" evidence="6">
    <location>
        <begin position="515"/>
        <end position="537"/>
    </location>
</feature>
<feature type="transmembrane region" description="Helical" evidence="6">
    <location>
        <begin position="731"/>
        <end position="748"/>
    </location>
</feature>
<accession>A0A0D1XB55</accession>
<protein>
    <recommendedName>
        <fullName evidence="12">ER transporter 6TM N-terminal domain-containing protein</fullName>
    </recommendedName>
</protein>
<feature type="compositionally biased region" description="Basic and acidic residues" evidence="5">
    <location>
        <begin position="574"/>
        <end position="584"/>
    </location>
</feature>
<evidence type="ECO:0000256" key="6">
    <source>
        <dbReference type="SAM" id="Phobius"/>
    </source>
</evidence>
<feature type="transmembrane region" description="Helical" evidence="6">
    <location>
        <begin position="38"/>
        <end position="62"/>
    </location>
</feature>
<dbReference type="InParanoid" id="A0A0D1XB55"/>
<feature type="region of interest" description="Disordered" evidence="5">
    <location>
        <begin position="574"/>
        <end position="608"/>
    </location>
</feature>
<evidence type="ECO:0000256" key="4">
    <source>
        <dbReference type="ARBA" id="ARBA00023136"/>
    </source>
</evidence>
<dbReference type="RefSeq" id="XP_016209320.1">
    <property type="nucleotide sequence ID" value="XM_016362845.1"/>
</dbReference>
<dbReference type="InterPro" id="IPR018820">
    <property type="entry name" value="BRE4-related_DUF2421"/>
</dbReference>
<dbReference type="GO" id="GO:0016020">
    <property type="term" value="C:membrane"/>
    <property type="evidence" value="ECO:0007669"/>
    <property type="project" value="UniProtKB-SubCell"/>
</dbReference>
<feature type="domain" description="DUF2421" evidence="7">
    <location>
        <begin position="795"/>
        <end position="1026"/>
    </location>
</feature>
<evidence type="ECO:0000256" key="3">
    <source>
        <dbReference type="ARBA" id="ARBA00022989"/>
    </source>
</evidence>
<dbReference type="PANTHER" id="PTHR37994:SF4">
    <property type="entry name" value="ER TRANSPORTER 6TM N-TERMINAL DOMAIN-CONTAINING PROTEIN-RELATED"/>
    <property type="match status" value="1"/>
</dbReference>
<dbReference type="EMBL" id="KN847577">
    <property type="protein sequence ID" value="KIV99450.1"/>
    <property type="molecule type" value="Genomic_DNA"/>
</dbReference>
<evidence type="ECO:0000313" key="10">
    <source>
        <dbReference type="EMBL" id="KIV99450.1"/>
    </source>
</evidence>
<dbReference type="VEuPathDB" id="FungiDB:PV09_08878"/>
<feature type="transmembrane region" description="Helical" evidence="6">
    <location>
        <begin position="776"/>
        <end position="796"/>
    </location>
</feature>
<evidence type="ECO:0000259" key="7">
    <source>
        <dbReference type="Pfam" id="PF10334"/>
    </source>
</evidence>
<comment type="subcellular location">
    <subcellularLocation>
        <location evidence="1">Membrane</location>
        <topology evidence="1">Multi-pass membrane protein</topology>
    </subcellularLocation>
</comment>
<feature type="domain" description="Putative ER transporter 6TM N-terminal" evidence="8">
    <location>
        <begin position="138"/>
        <end position="403"/>
    </location>
</feature>
<evidence type="ECO:0000256" key="2">
    <source>
        <dbReference type="ARBA" id="ARBA00022692"/>
    </source>
</evidence>
<name>A0A0D1XB55_9PEZI</name>
<feature type="compositionally biased region" description="Polar residues" evidence="5">
    <location>
        <begin position="13"/>
        <end position="26"/>
    </location>
</feature>
<feature type="region of interest" description="Disordered" evidence="5">
    <location>
        <begin position="1"/>
        <end position="26"/>
    </location>
</feature>
<evidence type="ECO:0000259" key="8">
    <source>
        <dbReference type="Pfam" id="PF10337"/>
    </source>
</evidence>
<gene>
    <name evidence="10" type="ORF">PV09_08878</name>
</gene>
<feature type="transmembrane region" description="Helical" evidence="6">
    <location>
        <begin position="631"/>
        <end position="648"/>
    </location>
</feature>
<feature type="domain" description="Integral membrane bound transporter" evidence="9">
    <location>
        <begin position="656"/>
        <end position="791"/>
    </location>
</feature>
<dbReference type="AlphaFoldDB" id="A0A0D1XB55"/>
<sequence length="1039" mass="114298">MANPNPVEKNEKSSQPSGTHKSTATPSRPFVKRIWDSLGITPLVVMFMVKGTVASTIALSIYQSQAVAANYLNFGFVMIIISITTVPVLPRGQFIMNLFICVLLTCLAAAMVLLGQYAAVKARESTKADGAPPDAYGTYNSSASVINAIFLVINTFFTNVLKAARPALYIPSIQFTIFTAIGFTFGPSQPTMEYSYSFVKELLYTFLTGQAIATGVAIFVIPVSSRKVFFAEATQLLRGFQALLKSQSEFLAIMRQYGSCADAHSQDVKSLRQRRAESLKMSLQRVISLSAKLQADVVYAQREAAYGHLKGTDIRDFYRLLRGVLVPISSLSTMTDISERLYRNRESNNVVAQSGEIHEKASGDGDILEDDKEDVDLDWQELVGSLHESFETVVQILDDAITHVLVLLKLAPVPISSSFLIRRGKSNSEDSTGNVDVEKGPRVPKPGDLKFGHYLEKEINDLRPYRTAQLQKWAGSKGVKSLMHKSAAWAQKDAVNGLGDQVLVRETRLRRQLSLVLYMEYLGYSIATTILALVQFAEAKVRDGTLSKRRLITPTYQTIKIWIKGMLFGHESKMSAEDTGHESEPGGAIRLGDALKSPRDPEHLPPKNSWQAFGDRVRSASHILGSDAAQFGVRVTIATMSVGIMAYLEKTHTFFIKQRVVWAVIMIIIGMKPTNGSANFNLACNIVFSVGGMASAYINWYVADGHTTGVIVVFAFSMAFWFYWAARCPRFLIGIVVGALTQVLIIGYELQVRVLGIAKATSTGQLYYPIYELAPYRLLLVLAGSVVAYIWTIFPVPITEASVLRQNVGRSLFVLAKYLSCVTTTVDQRIHDEEGDVSIKTSPGRRLQDMRGELLDELILLINAMQQNLVDIDWEPPFGGEFPKQAYSALVDEIQNTVQYLTVIAYCSEAFSKAHASSSTWLSTFAASRDRSRHKSHKAASLLTLLAASVAENQALPPYLTVPKAVHLSAARQVEARDDGAADDILDVTNLDEPGFRALGVIEVASARTIDGMNELAQIVKDLVGEVDFSFQIGKAKSS</sequence>
<dbReference type="InterPro" id="IPR018823">
    <property type="entry name" value="ArAE_2_N"/>
</dbReference>
<keyword evidence="11" id="KW-1185">Reference proteome</keyword>
<keyword evidence="4 6" id="KW-0472">Membrane</keyword>
<organism evidence="10 11">
    <name type="scientific">Verruconis gallopava</name>
    <dbReference type="NCBI Taxonomy" id="253628"/>
    <lineage>
        <taxon>Eukaryota</taxon>
        <taxon>Fungi</taxon>
        <taxon>Dikarya</taxon>
        <taxon>Ascomycota</taxon>
        <taxon>Pezizomycotina</taxon>
        <taxon>Dothideomycetes</taxon>
        <taxon>Pleosporomycetidae</taxon>
        <taxon>Venturiales</taxon>
        <taxon>Sympoventuriaceae</taxon>
        <taxon>Verruconis</taxon>
    </lineage>
</organism>
<dbReference type="OrthoDB" id="2274698at2759"/>
<evidence type="ECO:0000256" key="1">
    <source>
        <dbReference type="ARBA" id="ARBA00004141"/>
    </source>
</evidence>
<feature type="transmembrane region" description="Helical" evidence="6">
    <location>
        <begin position="139"/>
        <end position="161"/>
    </location>
</feature>
<feature type="transmembrane region" description="Helical" evidence="6">
    <location>
        <begin position="96"/>
        <end position="119"/>
    </location>
</feature>
<evidence type="ECO:0000313" key="11">
    <source>
        <dbReference type="Proteomes" id="UP000053259"/>
    </source>
</evidence>
<feature type="transmembrane region" description="Helical" evidence="6">
    <location>
        <begin position="168"/>
        <end position="186"/>
    </location>
</feature>
<evidence type="ECO:0000259" key="9">
    <source>
        <dbReference type="Pfam" id="PF13515"/>
    </source>
</evidence>
<feature type="compositionally biased region" description="Basic and acidic residues" evidence="5">
    <location>
        <begin position="596"/>
        <end position="605"/>
    </location>
</feature>
<dbReference type="Pfam" id="PF13515">
    <property type="entry name" value="FUSC_2"/>
    <property type="match status" value="1"/>
</dbReference>
<dbReference type="InterPro" id="IPR049453">
    <property type="entry name" value="Memb_transporter_dom"/>
</dbReference>
<reference evidence="10 11" key="1">
    <citation type="submission" date="2015-01" db="EMBL/GenBank/DDBJ databases">
        <title>The Genome Sequence of Ochroconis gallopava CBS43764.</title>
        <authorList>
            <consortium name="The Broad Institute Genomics Platform"/>
            <person name="Cuomo C."/>
            <person name="de Hoog S."/>
            <person name="Gorbushina A."/>
            <person name="Stielow B."/>
            <person name="Teixiera M."/>
            <person name="Abouelleil A."/>
            <person name="Chapman S.B."/>
            <person name="Priest M."/>
            <person name="Young S.K."/>
            <person name="Wortman J."/>
            <person name="Nusbaum C."/>
            <person name="Birren B."/>
        </authorList>
    </citation>
    <scope>NUCLEOTIDE SEQUENCE [LARGE SCALE GENOMIC DNA]</scope>
    <source>
        <strain evidence="10 11">CBS 43764</strain>
    </source>
</reference>
<dbReference type="Pfam" id="PF10337">
    <property type="entry name" value="ArAE_2_N"/>
    <property type="match status" value="1"/>
</dbReference>
<dbReference type="STRING" id="253628.A0A0D1XB55"/>
<evidence type="ECO:0000256" key="5">
    <source>
        <dbReference type="SAM" id="MobiDB-lite"/>
    </source>
</evidence>
<keyword evidence="2 6" id="KW-0812">Transmembrane</keyword>
<dbReference type="PANTHER" id="PTHR37994">
    <property type="entry name" value="ARAE_2_N DOMAIN-CONTAINING PROTEIN-RELATED"/>
    <property type="match status" value="1"/>
</dbReference>
<feature type="transmembrane region" description="Helical" evidence="6">
    <location>
        <begin position="202"/>
        <end position="221"/>
    </location>
</feature>
<dbReference type="Proteomes" id="UP000053259">
    <property type="component" value="Unassembled WGS sequence"/>
</dbReference>
<proteinExistence type="predicted"/>
<dbReference type="Pfam" id="PF10334">
    <property type="entry name" value="BRE4"/>
    <property type="match status" value="1"/>
</dbReference>
<feature type="transmembrane region" description="Helical" evidence="6">
    <location>
        <begin position="68"/>
        <end position="89"/>
    </location>
</feature>
<dbReference type="GeneID" id="27316851"/>
<keyword evidence="3 6" id="KW-1133">Transmembrane helix</keyword>